<feature type="region of interest" description="Disordered" evidence="1">
    <location>
        <begin position="539"/>
        <end position="558"/>
    </location>
</feature>
<feature type="domain" description="SANT" evidence="2">
    <location>
        <begin position="921"/>
        <end position="971"/>
    </location>
</feature>
<comment type="caution">
    <text evidence="3">The sequence shown here is derived from an EMBL/GenBank/DDBJ whole genome shotgun (WGS) entry which is preliminary data.</text>
</comment>
<accession>A0A1Y1JQ57</accession>
<feature type="region of interest" description="Disordered" evidence="1">
    <location>
        <begin position="726"/>
        <end position="801"/>
    </location>
</feature>
<feature type="region of interest" description="Disordered" evidence="1">
    <location>
        <begin position="1176"/>
        <end position="1213"/>
    </location>
</feature>
<feature type="compositionally biased region" description="Basic and acidic residues" evidence="1">
    <location>
        <begin position="1178"/>
        <end position="1199"/>
    </location>
</feature>
<feature type="compositionally biased region" description="Basic and acidic residues" evidence="1">
    <location>
        <begin position="1271"/>
        <end position="1284"/>
    </location>
</feature>
<dbReference type="SMART" id="SM00717">
    <property type="entry name" value="SANT"/>
    <property type="match status" value="1"/>
</dbReference>
<dbReference type="PROSITE" id="PS51293">
    <property type="entry name" value="SANT"/>
    <property type="match status" value="1"/>
</dbReference>
<dbReference type="Gene3D" id="1.10.10.60">
    <property type="entry name" value="Homeodomain-like"/>
    <property type="match status" value="1"/>
</dbReference>
<name>A0A1Y1JQ57_PLAGO</name>
<feature type="compositionally biased region" description="Basic and acidic residues" evidence="1">
    <location>
        <begin position="221"/>
        <end position="230"/>
    </location>
</feature>
<feature type="compositionally biased region" description="Basic and acidic residues" evidence="1">
    <location>
        <begin position="1428"/>
        <end position="1437"/>
    </location>
</feature>
<proteinExistence type="predicted"/>
<dbReference type="Proteomes" id="UP000195521">
    <property type="component" value="Unassembled WGS sequence"/>
</dbReference>
<feature type="compositionally biased region" description="Polar residues" evidence="1">
    <location>
        <begin position="1200"/>
        <end position="1209"/>
    </location>
</feature>
<feature type="region of interest" description="Disordered" evidence="1">
    <location>
        <begin position="1124"/>
        <end position="1154"/>
    </location>
</feature>
<organism evidence="3 4">
    <name type="scientific">Plasmodium gonderi</name>
    <dbReference type="NCBI Taxonomy" id="77519"/>
    <lineage>
        <taxon>Eukaryota</taxon>
        <taxon>Sar</taxon>
        <taxon>Alveolata</taxon>
        <taxon>Apicomplexa</taxon>
        <taxon>Aconoidasida</taxon>
        <taxon>Haemosporida</taxon>
        <taxon>Plasmodiidae</taxon>
        <taxon>Plasmodium</taxon>
        <taxon>Plasmodium (Plasmodium)</taxon>
    </lineage>
</organism>
<sequence>MNEETGSHQVAIEGERKYENGGGNGDEVVKLNCISKTDVLMGSENMDVNDEANNGISTVQDEERTGTNTSIADNNKNTENFNIVEGSYHFSENTIGLVATSIEENEVHTNATYYEQSEAIQHNDPANEARNIQGEDSMNPNNSTKNLQYSSHCTSQDINKVDIETSQKDDYTNMHKSSKVLDTTTLVNDSSHYHIAKTQGIYSNTNTKVEQTDADVNTGRKSNEAEEAKVQEMNSMKNEKNKDTNDNLNVSNNNMHAKQKNEKVYMRPSNTYLRNIVKKKSTNIKNSIHNLNFENVNSMTFDPHSSPSSLSSMGRVINFLNNSSNEGNDDIIANKNLRLPSGSDLTYSNDICKQDLHYIYLLLNDELTQSAENDKEINKVKDEIITLRKNNPSQLLTLNQCYKSIHSNKKLIEVLFYILQCNNMLHNNASNMLFNHFKVHTDCLDYETVNNMHKMWKDGSGLSKGINNYYNMIHMHNTSDVTGAVKLHHFDIDQIHGIKNGSRTEQMGENYLMNQMHTTDYLNEGDVIHPVQNLEEEKKNPFHASGSTSSRSTAHHLNFKDEKNKLPNNMKGMFSRPEEECSISWNFQNKESTNILGEVGPYFSTSTKSNITHDTTSIRRNKTYLDQNLNFKEYNTPMNNSVNNNMYESLSTNEVPWGPEKANPHLTKVQHVSDAAVLNSSGMNFNIHNNIYSGNNNNIYSGNNNNIYSGNNNNIYSSNNNNIYSSNNNNIPSSNNNNIPSSNNNNIPSSNNNNIPSSNNNNIPSSNNNNIPSSNNNNIPSSNNNNIPSSNNNNIPSSNNNNTFEWLNQNIDTISAINVKNDVEEYQGSAKKNILEWSYSSEGCKGEKNQKWNSNNIYKCVSCKKMCTYVYYILKPNNIKKISYGVLDKCVWCNTCFNSSKYPNILNRSNFVKVNIPYNFSNNDWNVTEMEKLIDAICKYKNNWDKISQSIETKSAYDCIYKFISMPLSNPYFDIDNLLNINNISFKSFKQNNSLLSLLSFICNYISPYIGAYAAKKIVDFILNKQRQCASGMMHQGLWDTQDCQGVNVKAVGEMEEIKMEDIKMEEIKMEDIKMEEIKGEEIKGEEIKGEEIKGEEIKGEEIKGEEIKGEEIKEEEIKEEEIKMEETKAEDVKEEEAKVEERGSNKNVDSQSMYIYPSGEPKVEEPVKHITPQLITRECHNVESMDIEKENPNDHTIDQMETNPMCSNSRDDELEEDILKEEKTRNIPNCTDEYKNGIGNIANFPSVQTNDERANNEQANDEQANDEQTNDGKSKERAIKENDSVSSNGVYKEERNDNDACFNNPDFIPSNINHPLKTFAPSTYILDEKDMQEIHNTIINASKKRAKELAELEKHNIKKLLKELAVISIRKVKLKLKQYQYLQNYFEIQNQLMERKRARINRDEKGTQDERSVTTQMRENDETTQVGEHDKTIQREENDEMTQEGEHEEQCSKTDSNG</sequence>
<dbReference type="GeneID" id="39750374"/>
<dbReference type="InterPro" id="IPR001005">
    <property type="entry name" value="SANT/Myb"/>
</dbReference>
<feature type="compositionally biased region" description="Acidic residues" evidence="1">
    <location>
        <begin position="1260"/>
        <end position="1270"/>
    </location>
</feature>
<evidence type="ECO:0000259" key="2">
    <source>
        <dbReference type="PROSITE" id="PS51293"/>
    </source>
</evidence>
<dbReference type="InterPro" id="IPR017884">
    <property type="entry name" value="SANT_dom"/>
</dbReference>
<dbReference type="CDD" id="cd00167">
    <property type="entry name" value="SANT"/>
    <property type="match status" value="1"/>
</dbReference>
<protein>
    <recommendedName>
        <fullName evidence="2">SANT domain-containing protein</fullName>
    </recommendedName>
</protein>
<feature type="region of interest" description="Disordered" evidence="1">
    <location>
        <begin position="1252"/>
        <end position="1292"/>
    </location>
</feature>
<dbReference type="SUPFAM" id="SSF46689">
    <property type="entry name" value="Homeodomain-like"/>
    <property type="match status" value="1"/>
</dbReference>
<feature type="region of interest" description="Disordered" evidence="1">
    <location>
        <begin position="1400"/>
        <end position="1459"/>
    </location>
</feature>
<keyword evidence="4" id="KW-1185">Reference proteome</keyword>
<dbReference type="InterPro" id="IPR009057">
    <property type="entry name" value="Homeodomain-like_sf"/>
</dbReference>
<evidence type="ECO:0000313" key="4">
    <source>
        <dbReference type="Proteomes" id="UP000195521"/>
    </source>
</evidence>
<evidence type="ECO:0000256" key="1">
    <source>
        <dbReference type="SAM" id="MobiDB-lite"/>
    </source>
</evidence>
<dbReference type="OrthoDB" id="118550at2759"/>
<dbReference type="OMA" id="MQEIHNT"/>
<feature type="compositionally biased region" description="Basic and acidic residues" evidence="1">
    <location>
        <begin position="1124"/>
        <end position="1145"/>
    </location>
</feature>
<dbReference type="RefSeq" id="XP_028546217.1">
    <property type="nucleotide sequence ID" value="XM_028690416.1"/>
</dbReference>
<feature type="region of interest" description="Disordered" evidence="1">
    <location>
        <begin position="214"/>
        <end position="252"/>
    </location>
</feature>
<gene>
    <name evidence="3" type="ORF">PGO_144260</name>
</gene>
<dbReference type="EMBL" id="BDQF01000015">
    <property type="protein sequence ID" value="GAW83628.1"/>
    <property type="molecule type" value="Genomic_DNA"/>
</dbReference>
<feature type="compositionally biased region" description="Basic and acidic residues" evidence="1">
    <location>
        <begin position="1401"/>
        <end position="1413"/>
    </location>
</feature>
<reference evidence="4" key="1">
    <citation type="submission" date="2017-04" db="EMBL/GenBank/DDBJ databases">
        <title>Plasmodium gonderi genome.</title>
        <authorList>
            <person name="Arisue N."/>
            <person name="Honma H."/>
            <person name="Kawai S."/>
            <person name="Tougan T."/>
            <person name="Tanabe K."/>
            <person name="Horii T."/>
        </authorList>
    </citation>
    <scope>NUCLEOTIDE SEQUENCE [LARGE SCALE GENOMIC DNA]</scope>
    <source>
        <strain evidence="4">ATCC 30045</strain>
    </source>
</reference>
<dbReference type="Pfam" id="PF00249">
    <property type="entry name" value="Myb_DNA-binding"/>
    <property type="match status" value="1"/>
</dbReference>
<feature type="region of interest" description="Disordered" evidence="1">
    <location>
        <begin position="1"/>
        <end position="25"/>
    </location>
</feature>
<evidence type="ECO:0000313" key="3">
    <source>
        <dbReference type="EMBL" id="GAW83628.1"/>
    </source>
</evidence>